<protein>
    <recommendedName>
        <fullName evidence="2">cysteine-S-conjugate beta-lyase</fullName>
        <ecNumber evidence="2">4.4.1.13</ecNumber>
    </recommendedName>
</protein>
<reference evidence="8" key="1">
    <citation type="journal article" date="2019" name="Int. J. Syst. Evol. Microbiol.">
        <title>The Global Catalogue of Microorganisms (GCM) 10K type strain sequencing project: providing services to taxonomists for standard genome sequencing and annotation.</title>
        <authorList>
            <consortium name="The Broad Institute Genomics Platform"/>
            <consortium name="The Broad Institute Genome Sequencing Center for Infectious Disease"/>
            <person name="Wu L."/>
            <person name="Ma J."/>
        </authorList>
    </citation>
    <scope>NUCLEOTIDE SEQUENCE [LARGE SCALE GENOMIC DNA]</scope>
    <source>
        <strain evidence="8">JCM 16950</strain>
    </source>
</reference>
<dbReference type="EMBL" id="BAABAF010000001">
    <property type="protein sequence ID" value="GAA3751625.1"/>
    <property type="molecule type" value="Genomic_DNA"/>
</dbReference>
<dbReference type="SUPFAM" id="SSF53383">
    <property type="entry name" value="PLP-dependent transferases"/>
    <property type="match status" value="1"/>
</dbReference>
<dbReference type="InterPro" id="IPR004839">
    <property type="entry name" value="Aminotransferase_I/II_large"/>
</dbReference>
<evidence type="ECO:0000313" key="8">
    <source>
        <dbReference type="Proteomes" id="UP001500540"/>
    </source>
</evidence>
<dbReference type="InterPro" id="IPR015424">
    <property type="entry name" value="PyrdxlP-dep_Trfase"/>
</dbReference>
<comment type="caution">
    <text evidence="7">The sequence shown here is derived from an EMBL/GenBank/DDBJ whole genome shotgun (WGS) entry which is preliminary data.</text>
</comment>
<keyword evidence="7" id="KW-0032">Aminotransferase</keyword>
<evidence type="ECO:0000259" key="6">
    <source>
        <dbReference type="Pfam" id="PF00155"/>
    </source>
</evidence>
<evidence type="ECO:0000313" key="7">
    <source>
        <dbReference type="EMBL" id="GAA3751625.1"/>
    </source>
</evidence>
<comment type="cofactor">
    <cofactor evidence="1">
        <name>pyridoxal 5'-phosphate</name>
        <dbReference type="ChEBI" id="CHEBI:597326"/>
    </cofactor>
</comment>
<keyword evidence="3" id="KW-0663">Pyridoxal phosphate</keyword>
<evidence type="ECO:0000256" key="5">
    <source>
        <dbReference type="ARBA" id="ARBA00037974"/>
    </source>
</evidence>
<proteinExistence type="inferred from homology"/>
<keyword evidence="7" id="KW-0808">Transferase</keyword>
<comment type="similarity">
    <text evidence="5">Belongs to the class-II pyridoxal-phosphate-dependent aminotransferase family. MalY/PatB cystathionine beta-lyase subfamily.</text>
</comment>
<dbReference type="Gene3D" id="3.90.1150.10">
    <property type="entry name" value="Aspartate Aminotransferase, domain 1"/>
    <property type="match status" value="1"/>
</dbReference>
<dbReference type="PANTHER" id="PTHR43525">
    <property type="entry name" value="PROTEIN MALY"/>
    <property type="match status" value="1"/>
</dbReference>
<dbReference type="InterPro" id="IPR015422">
    <property type="entry name" value="PyrdxlP-dep_Trfase_small"/>
</dbReference>
<evidence type="ECO:0000256" key="2">
    <source>
        <dbReference type="ARBA" id="ARBA00012224"/>
    </source>
</evidence>
<dbReference type="InterPro" id="IPR051798">
    <property type="entry name" value="Class-II_PLP-Dep_Aminotrans"/>
</dbReference>
<evidence type="ECO:0000256" key="3">
    <source>
        <dbReference type="ARBA" id="ARBA00022898"/>
    </source>
</evidence>
<dbReference type="PANTHER" id="PTHR43525:SF2">
    <property type="entry name" value="CYSTATHIONINE BETA-LYASE-RELATED"/>
    <property type="match status" value="1"/>
</dbReference>
<feature type="domain" description="Aminotransferase class I/classII large" evidence="6">
    <location>
        <begin position="42"/>
        <end position="372"/>
    </location>
</feature>
<dbReference type="CDD" id="cd00609">
    <property type="entry name" value="AAT_like"/>
    <property type="match status" value="1"/>
</dbReference>
<accession>A0ABP7G1K3</accession>
<dbReference type="Proteomes" id="UP001500540">
    <property type="component" value="Unassembled WGS sequence"/>
</dbReference>
<keyword evidence="4" id="KW-0456">Lyase</keyword>
<evidence type="ECO:0000256" key="1">
    <source>
        <dbReference type="ARBA" id="ARBA00001933"/>
    </source>
</evidence>
<evidence type="ECO:0000256" key="4">
    <source>
        <dbReference type="ARBA" id="ARBA00023239"/>
    </source>
</evidence>
<dbReference type="GO" id="GO:0008483">
    <property type="term" value="F:transaminase activity"/>
    <property type="evidence" value="ECO:0007669"/>
    <property type="project" value="UniProtKB-KW"/>
</dbReference>
<sequence length="391" mass="41864">MTSAAERFDQITVEQLRRIGGMKWSRFPEAIGAFVAEMDFGVAPVVHAAIQSAVDAGLHGYLPTAHQEAMQAACGAWQRERYGWEVPSEWVRPLGDVLQGMRAAIEMFTEPGSAIVVPTPAYMPFLTLPAMTGREVMQVPMRSGDDGWSLDLDGIDRAFAAGGGMLVFCNPHNPIGKVYSRAEMSAVAEIVQRHGARVFADEIHAPLVFAGAAHVPYAAVSAVTAGHTITATSASKAWNLPGLKCAQVILSNEQDAATWTGQFKGFYTEHGAGNLGVIANTAAYSAGGDWLGEIVDYLEGNRRLFGELVAEHLPGVRCALPEGTYLAWLDCRSLGLGDRPAEFFQEQAQVVCTDGAECGDVGAGHLRFNFATPRPILCEAVGRMGRALAAR</sequence>
<dbReference type="InterPro" id="IPR015421">
    <property type="entry name" value="PyrdxlP-dep_Trfase_major"/>
</dbReference>
<dbReference type="Gene3D" id="3.40.640.10">
    <property type="entry name" value="Type I PLP-dependent aspartate aminotransferase-like (Major domain)"/>
    <property type="match status" value="1"/>
</dbReference>
<organism evidence="7 8">
    <name type="scientific">Microbacterium kribbense</name>
    <dbReference type="NCBI Taxonomy" id="433645"/>
    <lineage>
        <taxon>Bacteria</taxon>
        <taxon>Bacillati</taxon>
        <taxon>Actinomycetota</taxon>
        <taxon>Actinomycetes</taxon>
        <taxon>Micrococcales</taxon>
        <taxon>Microbacteriaceae</taxon>
        <taxon>Microbacterium</taxon>
    </lineage>
</organism>
<dbReference type="RefSeq" id="WP_344779426.1">
    <property type="nucleotide sequence ID" value="NZ_BAABAF010000001.1"/>
</dbReference>
<dbReference type="EC" id="4.4.1.13" evidence="2"/>
<name>A0ABP7G1K3_9MICO</name>
<dbReference type="Pfam" id="PF00155">
    <property type="entry name" value="Aminotran_1_2"/>
    <property type="match status" value="1"/>
</dbReference>
<gene>
    <name evidence="7" type="ORF">GCM10022240_00990</name>
</gene>
<keyword evidence="8" id="KW-1185">Reference proteome</keyword>